<protein>
    <submittedName>
        <fullName evidence="1">Uncharacterized protein</fullName>
    </submittedName>
</protein>
<proteinExistence type="predicted"/>
<organism evidence="1">
    <name type="scientific">bioreactor metagenome</name>
    <dbReference type="NCBI Taxonomy" id="1076179"/>
    <lineage>
        <taxon>unclassified sequences</taxon>
        <taxon>metagenomes</taxon>
        <taxon>ecological metagenomes</taxon>
    </lineage>
</organism>
<comment type="caution">
    <text evidence="1">The sequence shown here is derived from an EMBL/GenBank/DDBJ whole genome shotgun (WGS) entry which is preliminary data.</text>
</comment>
<accession>A0A645HZC2</accession>
<dbReference type="EMBL" id="VSSQ01102487">
    <property type="protein sequence ID" value="MPN43832.1"/>
    <property type="molecule type" value="Genomic_DNA"/>
</dbReference>
<sequence length="31" mass="3316">MDKQGVCSLATCGFIKNRIKGVYAIDVGSKL</sequence>
<evidence type="ECO:0000313" key="1">
    <source>
        <dbReference type="EMBL" id="MPN43832.1"/>
    </source>
</evidence>
<gene>
    <name evidence="1" type="ORF">SDC9_191393</name>
</gene>
<reference evidence="1" key="1">
    <citation type="submission" date="2019-08" db="EMBL/GenBank/DDBJ databases">
        <authorList>
            <person name="Kucharzyk K."/>
            <person name="Murdoch R.W."/>
            <person name="Higgins S."/>
            <person name="Loffler F."/>
        </authorList>
    </citation>
    <scope>NUCLEOTIDE SEQUENCE</scope>
</reference>
<name>A0A645HZC2_9ZZZZ</name>
<dbReference type="AlphaFoldDB" id="A0A645HZC2"/>